<reference evidence="1 2" key="1">
    <citation type="submission" date="2020-11" db="EMBL/GenBank/DDBJ databases">
        <authorList>
            <person name="Peeters C."/>
        </authorList>
    </citation>
    <scope>NUCLEOTIDE SEQUENCE [LARGE SCALE GENOMIC DNA]</scope>
    <source>
        <strain evidence="1 2">LMG 7974</strain>
    </source>
</reference>
<accession>A0ABN7K833</accession>
<dbReference type="Proteomes" id="UP000789803">
    <property type="component" value="Unassembled WGS sequence"/>
</dbReference>
<dbReference type="RefSeq" id="WP_229931965.1">
    <property type="nucleotide sequence ID" value="NZ_CAJHOF010000001.1"/>
</dbReference>
<sequence>MKFKEYKKQNFSSFDYFKADEMSFKGFIKLSFDQALNDNKFDEFMLDIDNKALNSSPNFTQKHPVCISHLKFQNNTFQFRICCENKVNSLGYRLFIKREDTLDYLTQDINEVDKIALWLKDEILTEHSCISKCGWWITDTWRDMFVINDTSESESFIREILTHPYTSEMIKINEKLHNLSFKF</sequence>
<evidence type="ECO:0000313" key="2">
    <source>
        <dbReference type="Proteomes" id="UP000789803"/>
    </source>
</evidence>
<comment type="caution">
    <text evidence="1">The sequence shown here is derived from an EMBL/GenBank/DDBJ whole genome shotgun (WGS) entry which is preliminary data.</text>
</comment>
<name>A0ABN7K833_9BACT</name>
<keyword evidence="2" id="KW-1185">Reference proteome</keyword>
<evidence type="ECO:0000313" key="1">
    <source>
        <dbReference type="EMBL" id="CAD7286897.1"/>
    </source>
</evidence>
<protein>
    <submittedName>
        <fullName evidence="1">Uncharacterized protein</fullName>
    </submittedName>
</protein>
<organism evidence="1 2">
    <name type="scientific">Campylobacter majalis</name>
    <dbReference type="NCBI Taxonomy" id="2790656"/>
    <lineage>
        <taxon>Bacteria</taxon>
        <taxon>Pseudomonadati</taxon>
        <taxon>Campylobacterota</taxon>
        <taxon>Epsilonproteobacteria</taxon>
        <taxon>Campylobacterales</taxon>
        <taxon>Campylobacteraceae</taxon>
        <taxon>Campylobacter</taxon>
    </lineage>
</organism>
<proteinExistence type="predicted"/>
<gene>
    <name evidence="1" type="ORF">LMG7974_00139</name>
</gene>
<dbReference type="EMBL" id="CAJHOF010000001">
    <property type="protein sequence ID" value="CAD7286897.1"/>
    <property type="molecule type" value="Genomic_DNA"/>
</dbReference>